<dbReference type="Proteomes" id="UP001497482">
    <property type="component" value="Chromosome 2"/>
</dbReference>
<evidence type="ECO:0000313" key="2">
    <source>
        <dbReference type="EMBL" id="CAL1592592.1"/>
    </source>
</evidence>
<protein>
    <submittedName>
        <fullName evidence="2">Uncharacterized protein</fullName>
    </submittedName>
</protein>
<feature type="region of interest" description="Disordered" evidence="1">
    <location>
        <begin position="1"/>
        <end position="22"/>
    </location>
</feature>
<proteinExistence type="predicted"/>
<reference evidence="2 3" key="1">
    <citation type="submission" date="2024-04" db="EMBL/GenBank/DDBJ databases">
        <authorList>
            <person name="Waldvogel A.-M."/>
            <person name="Schoenle A."/>
        </authorList>
    </citation>
    <scope>NUCLEOTIDE SEQUENCE [LARGE SCALE GENOMIC DNA]</scope>
</reference>
<dbReference type="AlphaFoldDB" id="A0AAV2KRJ0"/>
<evidence type="ECO:0000256" key="1">
    <source>
        <dbReference type="SAM" id="MobiDB-lite"/>
    </source>
</evidence>
<keyword evidence="3" id="KW-1185">Reference proteome</keyword>
<organism evidence="2 3">
    <name type="scientific">Knipowitschia caucasica</name>
    <name type="common">Caucasian dwarf goby</name>
    <name type="synonym">Pomatoschistus caucasicus</name>
    <dbReference type="NCBI Taxonomy" id="637954"/>
    <lineage>
        <taxon>Eukaryota</taxon>
        <taxon>Metazoa</taxon>
        <taxon>Chordata</taxon>
        <taxon>Craniata</taxon>
        <taxon>Vertebrata</taxon>
        <taxon>Euteleostomi</taxon>
        <taxon>Actinopterygii</taxon>
        <taxon>Neopterygii</taxon>
        <taxon>Teleostei</taxon>
        <taxon>Neoteleostei</taxon>
        <taxon>Acanthomorphata</taxon>
        <taxon>Gobiaria</taxon>
        <taxon>Gobiiformes</taxon>
        <taxon>Gobioidei</taxon>
        <taxon>Gobiidae</taxon>
        <taxon>Gobiinae</taxon>
        <taxon>Knipowitschia</taxon>
    </lineage>
</organism>
<name>A0AAV2KRJ0_KNICA</name>
<gene>
    <name evidence="2" type="ORF">KC01_LOCUS21824</name>
</gene>
<evidence type="ECO:0000313" key="3">
    <source>
        <dbReference type="Proteomes" id="UP001497482"/>
    </source>
</evidence>
<dbReference type="EMBL" id="OZ035824">
    <property type="protein sequence ID" value="CAL1592592.1"/>
    <property type="molecule type" value="Genomic_DNA"/>
</dbReference>
<accession>A0AAV2KRJ0</accession>
<sequence length="77" mass="7990">MWPPVAPPSLHRRSPAAPLLPRSPALFEATAGKTLTAGAEEQDSSRAVIKMPSDRSCCRTAAPCTTAGAPSPVFCSI</sequence>